<dbReference type="RefSeq" id="WP_111334155.1">
    <property type="nucleotide sequence ID" value="NZ_CP030032.1"/>
</dbReference>
<feature type="domain" description="3-dehydroquinate synthase N-terminal" evidence="7">
    <location>
        <begin position="40"/>
        <end position="150"/>
    </location>
</feature>
<dbReference type="SUPFAM" id="SSF56796">
    <property type="entry name" value="Dehydroquinate synthase-like"/>
    <property type="match status" value="1"/>
</dbReference>
<comment type="cofactor">
    <cofactor evidence="2">
        <name>Co(2+)</name>
        <dbReference type="ChEBI" id="CHEBI:48828"/>
    </cofactor>
</comment>
<evidence type="ECO:0000256" key="5">
    <source>
        <dbReference type="ARBA" id="ARBA00023027"/>
    </source>
</evidence>
<comment type="cofactor">
    <cofactor evidence="1">
        <name>NAD(+)</name>
        <dbReference type="ChEBI" id="CHEBI:57540"/>
    </cofactor>
</comment>
<sequence length="761" mass="81629">MSVLLRVASLEELEIPPNAVVVADRSLPANLLSALARPILVDAGEGLKTLASIERLAGEVLKRQASKPMTIVAVGGGSVGDAVGFLASILWRGVQLWHVPTTLLAMVDSAHGGKTAVNLGSAKNQLGTFYPAEKVILVDEILGTLPTRERQDGLFELIKGLWLGDAAALPRLEAEGGVAALGAQAFGDVSARLMELVERAVRVKQKVVEEDPFESKGIRTVLNLGHTAAHALELICGLSHGQAVGWGMLAAARVSVEQGDFSPADAARLRSHIDPLLRYNQPLNALLEEGLSAEFVAILRRDKKRIAGKLRSVLLSAAGQPYVTNTVAPADWFIALEQEHARWLGRPLRVVGAFEPERRAAAPLAIEASKSELNRAQIIAALHPYEVEVRGDSSSADVFYLRSTLGAIQSVAPEESVAVYCGEGGTTLRFLLAFAATRPGETRLYAHPGLLKRPHAPLLDALRQGGAQIDEITDARGAGFSVRGWQQAPESIEIDGRISSQFASALAMLSATGAPLELIVRSERASGNEMASRPYFTMTLEMLRRVGLNVDERDIPAGQSFRVYAGDGFERPSTLEIEPDASSAAVWAVAEYLGVPVDMSAYQAPAMQPDSGVVEILARLREASKRGDGSIRLNLQASPDLVPVIAVAASRVETEVRVEGVAHLRHKESNRIEDLVELFDAVGVEIEAMEDGIRIPAGIQRARDAEVETFGDHRMAMAALLLSAHGAAITIKKPWVVAKSYPNLWRDAAYLGWRVDAPGEG</sequence>
<dbReference type="InterPro" id="IPR050071">
    <property type="entry name" value="Dehydroquinate_synthase"/>
</dbReference>
<dbReference type="GO" id="GO:0003856">
    <property type="term" value="F:3-dehydroquinate synthase activity"/>
    <property type="evidence" value="ECO:0007669"/>
    <property type="project" value="TreeGrafter"/>
</dbReference>
<gene>
    <name evidence="9" type="ORF">DN745_09085</name>
</gene>
<feature type="domain" description="Enolpyruvate transferase" evidence="6">
    <location>
        <begin position="406"/>
        <end position="746"/>
    </location>
</feature>
<feature type="domain" description="3-dehydroquinate synthase C-terminal" evidence="8">
    <location>
        <begin position="153"/>
        <end position="304"/>
    </location>
</feature>
<evidence type="ECO:0000259" key="8">
    <source>
        <dbReference type="Pfam" id="PF24621"/>
    </source>
</evidence>
<dbReference type="PROSITE" id="PS00885">
    <property type="entry name" value="EPSP_SYNTHASE_2"/>
    <property type="match status" value="1"/>
</dbReference>
<dbReference type="InterPro" id="IPR001986">
    <property type="entry name" value="Enolpyruvate_Tfrase_dom"/>
</dbReference>
<accession>A0A2Z4FLB5</accession>
<organism evidence="9 10">
    <name type="scientific">Bradymonas sediminis</name>
    <dbReference type="NCBI Taxonomy" id="1548548"/>
    <lineage>
        <taxon>Bacteria</taxon>
        <taxon>Deltaproteobacteria</taxon>
        <taxon>Bradymonadales</taxon>
        <taxon>Bradymonadaceae</taxon>
        <taxon>Bradymonas</taxon>
    </lineage>
</organism>
<name>A0A2Z4FLB5_9DELT</name>
<dbReference type="Gene3D" id="1.20.1090.10">
    <property type="entry name" value="Dehydroquinate synthase-like - alpha domain"/>
    <property type="match status" value="1"/>
</dbReference>
<dbReference type="EMBL" id="CP030032">
    <property type="protein sequence ID" value="AWV89484.1"/>
    <property type="molecule type" value="Genomic_DNA"/>
</dbReference>
<dbReference type="CDD" id="cd08195">
    <property type="entry name" value="DHQS"/>
    <property type="match status" value="1"/>
</dbReference>
<evidence type="ECO:0000256" key="1">
    <source>
        <dbReference type="ARBA" id="ARBA00001911"/>
    </source>
</evidence>
<dbReference type="GO" id="GO:0046872">
    <property type="term" value="F:metal ion binding"/>
    <property type="evidence" value="ECO:0007669"/>
    <property type="project" value="UniProtKB-KW"/>
</dbReference>
<keyword evidence="3" id="KW-0808">Transferase</keyword>
<dbReference type="PANTHER" id="PTHR43622:SF1">
    <property type="entry name" value="3-DEHYDROQUINATE SYNTHASE"/>
    <property type="match status" value="1"/>
</dbReference>
<proteinExistence type="predicted"/>
<dbReference type="InterPro" id="IPR036968">
    <property type="entry name" value="Enolpyruvate_Tfrase_sf"/>
</dbReference>
<evidence type="ECO:0000256" key="2">
    <source>
        <dbReference type="ARBA" id="ARBA00001941"/>
    </source>
</evidence>
<dbReference type="KEGG" id="bsed:DN745_09085"/>
<dbReference type="OrthoDB" id="9806583at2"/>
<keyword evidence="10" id="KW-1185">Reference proteome</keyword>
<dbReference type="Gene3D" id="3.65.10.10">
    <property type="entry name" value="Enolpyruvate transferase domain"/>
    <property type="match status" value="2"/>
</dbReference>
<dbReference type="InterPro" id="IPR030960">
    <property type="entry name" value="DHQS/DOIS_N"/>
</dbReference>
<evidence type="ECO:0000256" key="3">
    <source>
        <dbReference type="ARBA" id="ARBA00022679"/>
    </source>
</evidence>
<dbReference type="AlphaFoldDB" id="A0A2Z4FLB5"/>
<dbReference type="Pfam" id="PF01761">
    <property type="entry name" value="DHQ_synthase"/>
    <property type="match status" value="1"/>
</dbReference>
<dbReference type="PANTHER" id="PTHR43622">
    <property type="entry name" value="3-DEHYDROQUINATE SYNTHASE"/>
    <property type="match status" value="1"/>
</dbReference>
<reference evidence="9 10" key="1">
    <citation type="submission" date="2018-06" db="EMBL/GenBank/DDBJ databases">
        <title>Lujinxingia sediminis gen. nov. sp. nov., a new facultative anaerobic member of the class Deltaproteobacteria, and proposal of Lujinxingaceae fam. nov.</title>
        <authorList>
            <person name="Guo L.-Y."/>
            <person name="Li C.-M."/>
            <person name="Wang S."/>
            <person name="Du Z.-J."/>
        </authorList>
    </citation>
    <scope>NUCLEOTIDE SEQUENCE [LARGE SCALE GENOMIC DNA]</scope>
    <source>
        <strain evidence="9 10">FA350</strain>
    </source>
</reference>
<keyword evidence="5" id="KW-0520">NAD</keyword>
<dbReference type="InterPro" id="IPR023193">
    <property type="entry name" value="EPSP_synthase_CS"/>
</dbReference>
<dbReference type="Proteomes" id="UP000249799">
    <property type="component" value="Chromosome"/>
</dbReference>
<evidence type="ECO:0000313" key="10">
    <source>
        <dbReference type="Proteomes" id="UP000249799"/>
    </source>
</evidence>
<keyword evidence="4" id="KW-0479">Metal-binding</keyword>
<dbReference type="Pfam" id="PF00275">
    <property type="entry name" value="EPSP_synthase"/>
    <property type="match status" value="1"/>
</dbReference>
<dbReference type="Pfam" id="PF24621">
    <property type="entry name" value="DHQS_C"/>
    <property type="match status" value="1"/>
</dbReference>
<evidence type="ECO:0000256" key="4">
    <source>
        <dbReference type="ARBA" id="ARBA00022723"/>
    </source>
</evidence>
<dbReference type="InterPro" id="IPR013792">
    <property type="entry name" value="RNA3'P_cycl/enolpyr_Trfase_a/b"/>
</dbReference>
<dbReference type="GO" id="GO:0016765">
    <property type="term" value="F:transferase activity, transferring alkyl or aryl (other than methyl) groups"/>
    <property type="evidence" value="ECO:0007669"/>
    <property type="project" value="InterPro"/>
</dbReference>
<evidence type="ECO:0000259" key="6">
    <source>
        <dbReference type="Pfam" id="PF00275"/>
    </source>
</evidence>
<dbReference type="SUPFAM" id="SSF55205">
    <property type="entry name" value="EPT/RTPC-like"/>
    <property type="match status" value="1"/>
</dbReference>
<evidence type="ECO:0000313" key="9">
    <source>
        <dbReference type="EMBL" id="AWV89484.1"/>
    </source>
</evidence>
<evidence type="ECO:0000259" key="7">
    <source>
        <dbReference type="Pfam" id="PF01761"/>
    </source>
</evidence>
<dbReference type="InterPro" id="IPR056179">
    <property type="entry name" value="DHQS_C"/>
</dbReference>
<protein>
    <submittedName>
        <fullName evidence="9">Uncharacterized protein</fullName>
    </submittedName>
</protein>
<dbReference type="Gene3D" id="3.40.50.1970">
    <property type="match status" value="1"/>
</dbReference>